<evidence type="ECO:0000259" key="6">
    <source>
        <dbReference type="Pfam" id="PF00082"/>
    </source>
</evidence>
<evidence type="ECO:0000313" key="7">
    <source>
        <dbReference type="EMBL" id="MFB9442759.1"/>
    </source>
</evidence>
<dbReference type="Gene3D" id="3.40.50.200">
    <property type="entry name" value="Peptidase S8/S53 domain"/>
    <property type="match status" value="1"/>
</dbReference>
<dbReference type="Proteomes" id="UP001589608">
    <property type="component" value="Unassembled WGS sequence"/>
</dbReference>
<dbReference type="PRINTS" id="PR00723">
    <property type="entry name" value="SUBTILISIN"/>
</dbReference>
<dbReference type="SUPFAM" id="SSF52743">
    <property type="entry name" value="Subtilisin-like"/>
    <property type="match status" value="1"/>
</dbReference>
<comment type="caution">
    <text evidence="7">The sequence shown here is derived from an EMBL/GenBank/DDBJ whole genome shotgun (WGS) entry which is preliminary data.</text>
</comment>
<organism evidence="7 8">
    <name type="scientific">Dactylosporangium vinaceum</name>
    <dbReference type="NCBI Taxonomy" id="53362"/>
    <lineage>
        <taxon>Bacteria</taxon>
        <taxon>Bacillati</taxon>
        <taxon>Actinomycetota</taxon>
        <taxon>Actinomycetes</taxon>
        <taxon>Micromonosporales</taxon>
        <taxon>Micromonosporaceae</taxon>
        <taxon>Dactylosporangium</taxon>
    </lineage>
</organism>
<keyword evidence="4 5" id="KW-0720">Serine protease</keyword>
<evidence type="ECO:0000256" key="1">
    <source>
        <dbReference type="ARBA" id="ARBA00011073"/>
    </source>
</evidence>
<dbReference type="EMBL" id="JBHMCA010000018">
    <property type="protein sequence ID" value="MFB9442759.1"/>
    <property type="molecule type" value="Genomic_DNA"/>
</dbReference>
<gene>
    <name evidence="7" type="ORF">ACFFTR_06640</name>
</gene>
<protein>
    <submittedName>
        <fullName evidence="7">S8 family serine peptidase</fullName>
    </submittedName>
</protein>
<dbReference type="InterPro" id="IPR050131">
    <property type="entry name" value="Peptidase_S8_subtilisin-like"/>
</dbReference>
<feature type="active site" description="Charge relay system" evidence="5">
    <location>
        <position position="66"/>
    </location>
</feature>
<keyword evidence="2 5" id="KW-0645">Protease</keyword>
<dbReference type="Pfam" id="PF00082">
    <property type="entry name" value="Peptidase_S8"/>
    <property type="match status" value="1"/>
</dbReference>
<dbReference type="InterPro" id="IPR000209">
    <property type="entry name" value="Peptidase_S8/S53_dom"/>
</dbReference>
<proteinExistence type="inferred from homology"/>
<evidence type="ECO:0000256" key="2">
    <source>
        <dbReference type="ARBA" id="ARBA00022670"/>
    </source>
</evidence>
<keyword evidence="8" id="KW-1185">Reference proteome</keyword>
<feature type="active site" description="Charge relay system" evidence="5">
    <location>
        <position position="293"/>
    </location>
</feature>
<sequence>MVAGLGASAGPMRHQRNDGGWAAGAWLGNGTGGSGTTLAAVRAAVNASTGAAAGLTGAGVGVALIDTGVAPVAGLPAGQIVNGPDLSFESQDADLRYLDTYGHGTHMAGIIVGNDPSTGTVGLAPRAKLTSIKVGTSNGAVDVSQMIAAIDWTVAHRNDDPANPIRIINLSYGTGGTPNSWTDPVQYAVEQAWLKGIVVVAAAGNDGNSDIVVSDPASDPAVIAVAAGTTKGTAGVTDDDFASFATVGGGNRGVDLLAPGESIVSLADPGSNVDQSYPAAKVGSTLLRGSGSSQAAAVTSATIALLLQARPSLTPDQVKTVLTQSASFVSGLAMTRNVRELNLNGALASQELWGIGWNRSSGTGRLDDARGTSRVVRDNVALSGDNSVWGPLSPAAWAPRSAATTSWSGGTWMGYRVAGDNWSGKSWASKTWAAATWGGAPWNGAATWTDPDWDGHYWSGHYWSGHYWSGHYWSSDDWSTADWS</sequence>
<name>A0ABV5M1M0_9ACTN</name>
<comment type="similarity">
    <text evidence="1 5">Belongs to the peptidase S8 family.</text>
</comment>
<feature type="domain" description="Peptidase S8/S53" evidence="6">
    <location>
        <begin position="57"/>
        <end position="335"/>
    </location>
</feature>
<evidence type="ECO:0000256" key="3">
    <source>
        <dbReference type="ARBA" id="ARBA00022801"/>
    </source>
</evidence>
<accession>A0ABV5M1M0</accession>
<keyword evidence="3 5" id="KW-0378">Hydrolase</keyword>
<evidence type="ECO:0000256" key="5">
    <source>
        <dbReference type="PROSITE-ProRule" id="PRU01240"/>
    </source>
</evidence>
<evidence type="ECO:0000256" key="4">
    <source>
        <dbReference type="ARBA" id="ARBA00022825"/>
    </source>
</evidence>
<dbReference type="InterPro" id="IPR015500">
    <property type="entry name" value="Peptidase_S8_subtilisin-rel"/>
</dbReference>
<reference evidence="7 8" key="1">
    <citation type="submission" date="2024-09" db="EMBL/GenBank/DDBJ databases">
        <authorList>
            <person name="Sun Q."/>
            <person name="Mori K."/>
        </authorList>
    </citation>
    <scope>NUCLEOTIDE SEQUENCE [LARGE SCALE GENOMIC DNA]</scope>
    <source>
        <strain evidence="7 8">JCM 3307</strain>
    </source>
</reference>
<dbReference type="InterPro" id="IPR036852">
    <property type="entry name" value="Peptidase_S8/S53_dom_sf"/>
</dbReference>
<dbReference type="RefSeq" id="WP_223103070.1">
    <property type="nucleotide sequence ID" value="NZ_CP061913.1"/>
</dbReference>
<dbReference type="PANTHER" id="PTHR43806:SF11">
    <property type="entry name" value="CEREVISIN-RELATED"/>
    <property type="match status" value="1"/>
</dbReference>
<dbReference type="PROSITE" id="PS51892">
    <property type="entry name" value="SUBTILASE"/>
    <property type="match status" value="1"/>
</dbReference>
<evidence type="ECO:0000313" key="8">
    <source>
        <dbReference type="Proteomes" id="UP001589608"/>
    </source>
</evidence>
<dbReference type="PANTHER" id="PTHR43806">
    <property type="entry name" value="PEPTIDASE S8"/>
    <property type="match status" value="1"/>
</dbReference>
<feature type="active site" description="Charge relay system" evidence="5">
    <location>
        <position position="103"/>
    </location>
</feature>